<dbReference type="Proteomes" id="UP000199693">
    <property type="component" value="Unassembled WGS sequence"/>
</dbReference>
<dbReference type="SMART" id="SM00895">
    <property type="entry name" value="FCD"/>
    <property type="match status" value="1"/>
</dbReference>
<evidence type="ECO:0000259" key="4">
    <source>
        <dbReference type="PROSITE" id="PS50949"/>
    </source>
</evidence>
<dbReference type="InterPro" id="IPR036388">
    <property type="entry name" value="WH-like_DNA-bd_sf"/>
</dbReference>
<proteinExistence type="predicted"/>
<dbReference type="SUPFAM" id="SSF48008">
    <property type="entry name" value="GntR ligand-binding domain-like"/>
    <property type="match status" value="1"/>
</dbReference>
<sequence length="231" mass="25465">MNYPIDGLNHAYLGSGVYALLREALITGRFQPDDRLRIRDLAQQLGTSVTPVRDAILQLAKEQALVLRTPRDIRVPVLSREQYLEIRSIRVALEGLAAETAAGCVTPEQLAMLEKNIRDNLAAIHADDLVAALKLNQAFHFALAEIAGMPLLKGFLDSLWMRTGPLIARTYGSFNERMAVEHHWEVLHALRKGDGAAARAAICADLTDGSQKMLEFLAQREGDEARASQVS</sequence>
<dbReference type="Gene3D" id="1.10.10.10">
    <property type="entry name" value="Winged helix-like DNA-binding domain superfamily/Winged helix DNA-binding domain"/>
    <property type="match status" value="1"/>
</dbReference>
<keyword evidence="7" id="KW-1185">Reference proteome</keyword>
<evidence type="ECO:0000313" key="7">
    <source>
        <dbReference type="Proteomes" id="UP000198309"/>
    </source>
</evidence>
<dbReference type="GO" id="GO:0003700">
    <property type="term" value="F:DNA-binding transcription factor activity"/>
    <property type="evidence" value="ECO:0007669"/>
    <property type="project" value="InterPro"/>
</dbReference>
<evidence type="ECO:0000313" key="5">
    <source>
        <dbReference type="EMBL" id="SDK87074.1"/>
    </source>
</evidence>
<dbReference type="Pfam" id="PF07729">
    <property type="entry name" value="FCD"/>
    <property type="match status" value="1"/>
</dbReference>
<gene>
    <name evidence="5" type="ORF">SAMN05216189_105525</name>
    <name evidence="6" type="ORF">SAMN06295949_13936</name>
</gene>
<dbReference type="AlphaFoldDB" id="A0A239NAI5"/>
<dbReference type="SUPFAM" id="SSF46785">
    <property type="entry name" value="Winged helix' DNA-binding domain"/>
    <property type="match status" value="1"/>
</dbReference>
<reference evidence="6 7" key="2">
    <citation type="submission" date="2017-06" db="EMBL/GenBank/DDBJ databases">
        <authorList>
            <person name="Varghese N."/>
            <person name="Submissions S."/>
        </authorList>
    </citation>
    <scope>NUCLEOTIDE SEQUENCE [LARGE SCALE GENOMIC DNA]</scope>
    <source>
        <strain evidence="6 7">RLD-1</strain>
    </source>
</reference>
<dbReference type="InterPro" id="IPR011711">
    <property type="entry name" value="GntR_C"/>
</dbReference>
<feature type="domain" description="HTH gntR-type" evidence="4">
    <location>
        <begin position="11"/>
        <end position="78"/>
    </location>
</feature>
<dbReference type="InterPro" id="IPR036390">
    <property type="entry name" value="WH_DNA-bd_sf"/>
</dbReference>
<dbReference type="InterPro" id="IPR000524">
    <property type="entry name" value="Tscrpt_reg_HTH_GntR"/>
</dbReference>
<dbReference type="RefSeq" id="WP_089394400.1">
    <property type="nucleotide sequence ID" value="NZ_FNEC01000055.1"/>
</dbReference>
<organism evidence="5 8">
    <name type="scientific">Pseudomonas delhiensis</name>
    <dbReference type="NCBI Taxonomy" id="366289"/>
    <lineage>
        <taxon>Bacteria</taxon>
        <taxon>Pseudomonadati</taxon>
        <taxon>Pseudomonadota</taxon>
        <taxon>Gammaproteobacteria</taxon>
        <taxon>Pseudomonadales</taxon>
        <taxon>Pseudomonadaceae</taxon>
        <taxon>Pseudomonas</taxon>
    </lineage>
</organism>
<dbReference type="GO" id="GO:0003677">
    <property type="term" value="F:DNA binding"/>
    <property type="evidence" value="ECO:0007669"/>
    <property type="project" value="UniProtKB-KW"/>
</dbReference>
<reference evidence="5 8" key="1">
    <citation type="submission" date="2016-10" db="EMBL/GenBank/DDBJ databases">
        <authorList>
            <person name="de Groot N.N."/>
        </authorList>
    </citation>
    <scope>NUCLEOTIDE SEQUENCE [LARGE SCALE GENOMIC DNA]</scope>
    <source>
        <strain evidence="5 8">CCM 7361</strain>
    </source>
</reference>
<dbReference type="SMART" id="SM00345">
    <property type="entry name" value="HTH_GNTR"/>
    <property type="match status" value="1"/>
</dbReference>
<keyword evidence="2" id="KW-0238">DNA-binding</keyword>
<dbReference type="PANTHER" id="PTHR43537">
    <property type="entry name" value="TRANSCRIPTIONAL REGULATOR, GNTR FAMILY"/>
    <property type="match status" value="1"/>
</dbReference>
<evidence type="ECO:0000256" key="2">
    <source>
        <dbReference type="ARBA" id="ARBA00023125"/>
    </source>
</evidence>
<evidence type="ECO:0000256" key="3">
    <source>
        <dbReference type="ARBA" id="ARBA00023163"/>
    </source>
</evidence>
<keyword evidence="1" id="KW-0805">Transcription regulation</keyword>
<dbReference type="PANTHER" id="PTHR43537:SF39">
    <property type="entry name" value="HTH-TYPE TRANSCRIPTIONAL REGULATOR MCBR"/>
    <property type="match status" value="1"/>
</dbReference>
<evidence type="ECO:0000313" key="8">
    <source>
        <dbReference type="Proteomes" id="UP000199693"/>
    </source>
</evidence>
<evidence type="ECO:0000313" key="6">
    <source>
        <dbReference type="EMBL" id="SNT51228.1"/>
    </source>
</evidence>
<name>A0A239NAI5_9PSED</name>
<evidence type="ECO:0000256" key="1">
    <source>
        <dbReference type="ARBA" id="ARBA00023015"/>
    </source>
</evidence>
<dbReference type="Pfam" id="PF00392">
    <property type="entry name" value="GntR"/>
    <property type="match status" value="1"/>
</dbReference>
<dbReference type="Gene3D" id="1.20.120.530">
    <property type="entry name" value="GntR ligand-binding domain-like"/>
    <property type="match status" value="1"/>
</dbReference>
<dbReference type="Proteomes" id="UP000198309">
    <property type="component" value="Unassembled WGS sequence"/>
</dbReference>
<accession>A0A239NAI5</accession>
<protein>
    <submittedName>
        <fullName evidence="5">Transcriptional regulator, GntR family</fullName>
    </submittedName>
</protein>
<dbReference type="EMBL" id="FNEC01000055">
    <property type="protein sequence ID" value="SDK87074.1"/>
    <property type="molecule type" value="Genomic_DNA"/>
</dbReference>
<dbReference type="EMBL" id="FZPC01000039">
    <property type="protein sequence ID" value="SNT51228.1"/>
    <property type="molecule type" value="Genomic_DNA"/>
</dbReference>
<dbReference type="InterPro" id="IPR008920">
    <property type="entry name" value="TF_FadR/GntR_C"/>
</dbReference>
<keyword evidence="3" id="KW-0804">Transcription</keyword>
<dbReference type="PROSITE" id="PS50949">
    <property type="entry name" value="HTH_GNTR"/>
    <property type="match status" value="1"/>
</dbReference>